<keyword evidence="1" id="KW-0472">Membrane</keyword>
<sequence length="259" mass="29473">MLDRFTVWLTEISDDYSLYVFPLRMRDDGFSWNDPGLIGAIIGASVSVAVALLLLTVTAYLEKGRRMEDRLRREAAGALNTYTKVTRYANIVLSVKKAIDHRYAEIDKNGFKLKNPSQLIGPIAGKSVVPERLRSEEFGFLFNNKDFLIAGEIEDLESSCIQMLTLIEDYNAMQYELQTWLDEMPGVVRRMEGMIASDEVPHARKASLDRRITQMNILIRAVIDVIEQTNPTPLEVIDHFIDAALTAPFGKYFPKIQMY</sequence>
<keyword evidence="1" id="KW-0812">Transmembrane</keyword>
<name>A0A256FTM9_9HYPH</name>
<accession>A0A256FTM9</accession>
<dbReference type="OrthoDB" id="7857823at2"/>
<proteinExistence type="predicted"/>
<evidence type="ECO:0000313" key="2">
    <source>
        <dbReference type="EMBL" id="OYR18217.1"/>
    </source>
</evidence>
<dbReference type="EMBL" id="NNRJ01000027">
    <property type="protein sequence ID" value="OYR18217.1"/>
    <property type="molecule type" value="Genomic_DNA"/>
</dbReference>
<protein>
    <submittedName>
        <fullName evidence="2">Uncharacterized protein</fullName>
    </submittedName>
</protein>
<keyword evidence="3" id="KW-1185">Reference proteome</keyword>
<organism evidence="2 3">
    <name type="scientific">Brucella thiophenivorans</name>
    <dbReference type="NCBI Taxonomy" id="571255"/>
    <lineage>
        <taxon>Bacteria</taxon>
        <taxon>Pseudomonadati</taxon>
        <taxon>Pseudomonadota</taxon>
        <taxon>Alphaproteobacteria</taxon>
        <taxon>Hyphomicrobiales</taxon>
        <taxon>Brucellaceae</taxon>
        <taxon>Brucella/Ochrobactrum group</taxon>
        <taxon>Brucella</taxon>
    </lineage>
</organism>
<comment type="caution">
    <text evidence="2">The sequence shown here is derived from an EMBL/GenBank/DDBJ whole genome shotgun (WGS) entry which is preliminary data.</text>
</comment>
<dbReference type="RefSeq" id="WP_094507379.1">
    <property type="nucleotide sequence ID" value="NZ_JBHEEK010000015.1"/>
</dbReference>
<dbReference type="AlphaFoldDB" id="A0A256FTM9"/>
<evidence type="ECO:0000256" key="1">
    <source>
        <dbReference type="SAM" id="Phobius"/>
    </source>
</evidence>
<evidence type="ECO:0000313" key="3">
    <source>
        <dbReference type="Proteomes" id="UP000215590"/>
    </source>
</evidence>
<dbReference type="Proteomes" id="UP000215590">
    <property type="component" value="Unassembled WGS sequence"/>
</dbReference>
<gene>
    <name evidence="2" type="ORF">CEV31_4229</name>
</gene>
<reference evidence="2 3" key="1">
    <citation type="submission" date="2017-07" db="EMBL/GenBank/DDBJ databases">
        <title>Phylogenetic study on the rhizospheric bacterium Ochrobactrum sp. A44.</title>
        <authorList>
            <person name="Krzyzanowska D.M."/>
            <person name="Ossowicki A."/>
            <person name="Rajewska M."/>
            <person name="Maciag T."/>
            <person name="Kaczynski Z."/>
            <person name="Czerwicka M."/>
            <person name="Jafra S."/>
        </authorList>
    </citation>
    <scope>NUCLEOTIDE SEQUENCE [LARGE SCALE GENOMIC DNA]</scope>
    <source>
        <strain evidence="2 3">DSM 7216</strain>
    </source>
</reference>
<keyword evidence="1" id="KW-1133">Transmembrane helix</keyword>
<feature type="transmembrane region" description="Helical" evidence="1">
    <location>
        <begin position="37"/>
        <end position="61"/>
    </location>
</feature>